<dbReference type="PROSITE" id="PS00039">
    <property type="entry name" value="DEAD_ATP_HELICASE"/>
    <property type="match status" value="1"/>
</dbReference>
<feature type="region of interest" description="Disordered" evidence="8">
    <location>
        <begin position="1"/>
        <end position="25"/>
    </location>
</feature>
<gene>
    <name evidence="14" type="primary">LOC105037141</name>
</gene>
<dbReference type="Gene3D" id="3.40.50.300">
    <property type="entry name" value="P-loop containing nucleotide triphosphate hydrolases"/>
    <property type="match status" value="2"/>
</dbReference>
<feature type="compositionally biased region" description="Basic residues" evidence="8">
    <location>
        <begin position="629"/>
        <end position="647"/>
    </location>
</feature>
<sequence length="854" mass="94366">MTASASASSSRPRYAPEDPTLPKPWKALVDGSTGYLYYWNPETNVTQYERPVTELPPPPPLLPPPPPHPPPKSASVAVSSSVLHNQRERDSHDDDGRHGRSRSSHQHGSARGSSSQHHGHDARDSWNSRTASARVHGSSSDGGGALSAEAYRRQHEIIVTGDNVPAPYMTFESAGFPSEILKEIHHAGFSAPTPIQAQSWPIALQSRDIVAIAKTGSGKTLGYLFPGFIHLKRLRNNSKMGPTVLVLAPTRELATQIEDEAVKFGRSSRISCTCLYGGAPKGPQLRDLDRGVDVVVATPGRLNDILEMRRVSLRQVSYLVLDEADRMLDMGFEPQIRKIVKEIPHRRQTLMFTATWPKEVRKIAADLLVHPIQVNIGSIDDLVANNAITQYVEIITPMEKLRRLEQILRSQDPGSKVIIFCSTKRMCDQLARTLTRQFGAAAIHGDKSQGERDRVLGQFRTGRSPILVATDVAARGLDIKDIRVVINYDFPTGVEDYVHRIGRTGRAGATGVAYTFFCDQDSKYAADLVKVLEGADQRVPQELRDMVSRGGYGGKSRRWGSRSSARDSDRSRGSSDAIYGGRGARGLPPSTGRLDSGRVGRGHDREPPRGRYDRGYRDSHEVEAVVRRSRDKHRSRSHSNSRSRSRSRSLSPKQVRNGWDNSRSRSRSRSWNRGHSRSRSRSRSASQGIDRYDDRHGKGAGRAHRESPLARRMVPSPTNHPIGSPVHSPKMPYYGDQRGSSPFNGDDMEKVQPGHSPSLRKERSVSPYGNMDGVKQERSASPAQWHQGSLHDHGDAEGPNEQPVRSPSVPCNRSGEEEEEGMIPADEEDGVILSEEGTTSPRTAPAEQPDSLNR</sequence>
<feature type="region of interest" description="Disordered" evidence="8">
    <location>
        <begin position="48"/>
        <end position="145"/>
    </location>
</feature>
<proteinExistence type="predicted"/>
<feature type="domain" description="WW" evidence="9">
    <location>
        <begin position="19"/>
        <end position="53"/>
    </location>
</feature>
<dbReference type="GO" id="GO:0005524">
    <property type="term" value="F:ATP binding"/>
    <property type="evidence" value="ECO:0007669"/>
    <property type="project" value="UniProtKB-KW"/>
</dbReference>
<dbReference type="InterPro" id="IPR001202">
    <property type="entry name" value="WW_dom"/>
</dbReference>
<evidence type="ECO:0000256" key="1">
    <source>
        <dbReference type="ARBA" id="ARBA00012552"/>
    </source>
</evidence>
<dbReference type="SMART" id="SM00490">
    <property type="entry name" value="HELICc"/>
    <property type="match status" value="1"/>
</dbReference>
<dbReference type="InterPro" id="IPR000629">
    <property type="entry name" value="RNA-helicase_DEAD-box_CS"/>
</dbReference>
<name>A0A6I9QKD8_ELAGV</name>
<evidence type="ECO:0000259" key="10">
    <source>
        <dbReference type="PROSITE" id="PS51192"/>
    </source>
</evidence>
<dbReference type="PROSITE" id="PS51192">
    <property type="entry name" value="HELICASE_ATP_BIND_1"/>
    <property type="match status" value="1"/>
</dbReference>
<keyword evidence="13" id="KW-1185">Reference proteome</keyword>
<evidence type="ECO:0000256" key="6">
    <source>
        <dbReference type="ARBA" id="ARBA00022884"/>
    </source>
</evidence>
<accession>A0A6I9QKD8</accession>
<feature type="domain" description="Helicase C-terminal" evidence="11">
    <location>
        <begin position="403"/>
        <end position="547"/>
    </location>
</feature>
<feature type="compositionally biased region" description="Low complexity" evidence="8">
    <location>
        <begin position="73"/>
        <end position="82"/>
    </location>
</feature>
<feature type="region of interest" description="Disordered" evidence="8">
    <location>
        <begin position="542"/>
        <end position="854"/>
    </location>
</feature>
<dbReference type="GO" id="GO:0003724">
    <property type="term" value="F:RNA helicase activity"/>
    <property type="evidence" value="ECO:0007669"/>
    <property type="project" value="UniProtKB-EC"/>
</dbReference>
<evidence type="ECO:0000259" key="11">
    <source>
        <dbReference type="PROSITE" id="PS51194"/>
    </source>
</evidence>
<keyword evidence="3" id="KW-0378">Hydrolase</keyword>
<keyword evidence="5" id="KW-0067">ATP-binding</keyword>
<feature type="compositionally biased region" description="Pro residues" evidence="8">
    <location>
        <begin position="54"/>
        <end position="72"/>
    </location>
</feature>
<evidence type="ECO:0000256" key="7">
    <source>
        <dbReference type="PROSITE-ProRule" id="PRU00552"/>
    </source>
</evidence>
<evidence type="ECO:0000256" key="2">
    <source>
        <dbReference type="ARBA" id="ARBA00022741"/>
    </source>
</evidence>
<evidence type="ECO:0000256" key="8">
    <source>
        <dbReference type="SAM" id="MobiDB-lite"/>
    </source>
</evidence>
<feature type="compositionally biased region" description="Basic and acidic residues" evidence="8">
    <location>
        <begin position="564"/>
        <end position="573"/>
    </location>
</feature>
<dbReference type="InterPro" id="IPR014014">
    <property type="entry name" value="RNA_helicase_DEAD_Q_motif"/>
</dbReference>
<feature type="compositionally biased region" description="Low complexity" evidence="8">
    <location>
        <begin position="106"/>
        <end position="116"/>
    </location>
</feature>
<evidence type="ECO:0000259" key="9">
    <source>
        <dbReference type="PROSITE" id="PS50020"/>
    </source>
</evidence>
<protein>
    <recommendedName>
        <fullName evidence="1">RNA helicase</fullName>
        <ecNumber evidence="1">3.6.4.13</ecNumber>
    </recommendedName>
</protein>
<dbReference type="PANTHER" id="PTHR47958">
    <property type="entry name" value="ATP-DEPENDENT RNA HELICASE DBP3"/>
    <property type="match status" value="1"/>
</dbReference>
<dbReference type="PROSITE" id="PS51194">
    <property type="entry name" value="HELICASE_CTER"/>
    <property type="match status" value="1"/>
</dbReference>
<feature type="compositionally biased region" description="Low complexity" evidence="8">
    <location>
        <begin position="1"/>
        <end position="10"/>
    </location>
</feature>
<feature type="compositionally biased region" description="Basic and acidic residues" evidence="8">
    <location>
        <begin position="85"/>
        <end position="98"/>
    </location>
</feature>
<organism evidence="13 14">
    <name type="scientific">Elaeis guineensis var. tenera</name>
    <name type="common">Oil palm</name>
    <dbReference type="NCBI Taxonomy" id="51953"/>
    <lineage>
        <taxon>Eukaryota</taxon>
        <taxon>Viridiplantae</taxon>
        <taxon>Streptophyta</taxon>
        <taxon>Embryophyta</taxon>
        <taxon>Tracheophyta</taxon>
        <taxon>Spermatophyta</taxon>
        <taxon>Magnoliopsida</taxon>
        <taxon>Liliopsida</taxon>
        <taxon>Arecaceae</taxon>
        <taxon>Arecoideae</taxon>
        <taxon>Cocoseae</taxon>
        <taxon>Elaeidinae</taxon>
        <taxon>Elaeis</taxon>
    </lineage>
</organism>
<dbReference type="FunFam" id="3.40.50.300:FF:000079">
    <property type="entry name" value="probable ATP-dependent RNA helicase DDX17"/>
    <property type="match status" value="1"/>
</dbReference>
<dbReference type="InterPro" id="IPR036020">
    <property type="entry name" value="WW_dom_sf"/>
</dbReference>
<dbReference type="FunFam" id="3.40.50.300:FF:000008">
    <property type="entry name" value="ATP-dependent RNA helicase RhlB"/>
    <property type="match status" value="1"/>
</dbReference>
<feature type="domain" description="Helicase ATP-binding" evidence="10">
    <location>
        <begin position="200"/>
        <end position="374"/>
    </location>
</feature>
<dbReference type="GO" id="GO:0016787">
    <property type="term" value="F:hydrolase activity"/>
    <property type="evidence" value="ECO:0007669"/>
    <property type="project" value="UniProtKB-KW"/>
</dbReference>
<dbReference type="SUPFAM" id="SSF51045">
    <property type="entry name" value="WW domain"/>
    <property type="match status" value="1"/>
</dbReference>
<evidence type="ECO:0000256" key="3">
    <source>
        <dbReference type="ARBA" id="ARBA00022801"/>
    </source>
</evidence>
<dbReference type="InterPro" id="IPR011545">
    <property type="entry name" value="DEAD/DEAH_box_helicase_dom"/>
</dbReference>
<keyword evidence="6" id="KW-0694">RNA-binding</keyword>
<dbReference type="InParanoid" id="A0A6I9QKD8"/>
<dbReference type="SMART" id="SM00456">
    <property type="entry name" value="WW"/>
    <property type="match status" value="1"/>
</dbReference>
<feature type="compositionally biased region" description="Acidic residues" evidence="8">
    <location>
        <begin position="816"/>
        <end position="830"/>
    </location>
</feature>
<feature type="compositionally biased region" description="Basic and acidic residues" evidence="8">
    <location>
        <begin position="690"/>
        <end position="709"/>
    </location>
</feature>
<dbReference type="OrthoDB" id="196131at2759"/>
<dbReference type="EC" id="3.6.4.13" evidence="1"/>
<dbReference type="Proteomes" id="UP000504607">
    <property type="component" value="Unplaced"/>
</dbReference>
<reference evidence="14" key="1">
    <citation type="submission" date="2025-08" db="UniProtKB">
        <authorList>
            <consortium name="RefSeq"/>
        </authorList>
    </citation>
    <scope>IDENTIFICATION</scope>
</reference>
<keyword evidence="4" id="KW-0347">Helicase</keyword>
<dbReference type="GO" id="GO:0003723">
    <property type="term" value="F:RNA binding"/>
    <property type="evidence" value="ECO:0007669"/>
    <property type="project" value="UniProtKB-KW"/>
</dbReference>
<dbReference type="Pfam" id="PF00271">
    <property type="entry name" value="Helicase_C"/>
    <property type="match status" value="1"/>
</dbReference>
<dbReference type="PROSITE" id="PS01159">
    <property type="entry name" value="WW_DOMAIN_1"/>
    <property type="match status" value="1"/>
</dbReference>
<dbReference type="CDD" id="cd18787">
    <property type="entry name" value="SF2_C_DEAD"/>
    <property type="match status" value="1"/>
</dbReference>
<dbReference type="SMART" id="SM00487">
    <property type="entry name" value="DEXDc"/>
    <property type="match status" value="1"/>
</dbReference>
<dbReference type="Pfam" id="PF00270">
    <property type="entry name" value="DEAD"/>
    <property type="match status" value="1"/>
</dbReference>
<dbReference type="Pfam" id="PF00397">
    <property type="entry name" value="WW"/>
    <property type="match status" value="1"/>
</dbReference>
<dbReference type="RefSeq" id="XP_010911140.2">
    <property type="nucleotide sequence ID" value="XM_010912838.2"/>
</dbReference>
<dbReference type="AlphaFoldDB" id="A0A6I9QKD8"/>
<evidence type="ECO:0000256" key="4">
    <source>
        <dbReference type="ARBA" id="ARBA00022806"/>
    </source>
</evidence>
<dbReference type="PROSITE" id="PS51195">
    <property type="entry name" value="Q_MOTIF"/>
    <property type="match status" value="1"/>
</dbReference>
<evidence type="ECO:0000256" key="5">
    <source>
        <dbReference type="ARBA" id="ARBA00022840"/>
    </source>
</evidence>
<dbReference type="FunCoup" id="A0A6I9QKD8">
    <property type="interactions" value="1"/>
</dbReference>
<dbReference type="InterPro" id="IPR001650">
    <property type="entry name" value="Helicase_C-like"/>
</dbReference>
<dbReference type="Gene3D" id="2.20.70.10">
    <property type="match status" value="1"/>
</dbReference>
<feature type="domain" description="DEAD-box RNA helicase Q" evidence="12">
    <location>
        <begin position="169"/>
        <end position="197"/>
    </location>
</feature>
<dbReference type="PROSITE" id="PS50020">
    <property type="entry name" value="WW_DOMAIN_2"/>
    <property type="match status" value="1"/>
</dbReference>
<feature type="short sequence motif" description="Q motif" evidence="7">
    <location>
        <begin position="169"/>
        <end position="197"/>
    </location>
</feature>
<keyword evidence="2" id="KW-0547">Nucleotide-binding</keyword>
<feature type="compositionally biased region" description="Basic and acidic residues" evidence="8">
    <location>
        <begin position="595"/>
        <end position="628"/>
    </location>
</feature>
<dbReference type="InterPro" id="IPR027417">
    <property type="entry name" value="P-loop_NTPase"/>
</dbReference>
<feature type="compositionally biased region" description="Basic residues" evidence="8">
    <location>
        <begin position="664"/>
        <end position="682"/>
    </location>
</feature>
<dbReference type="SUPFAM" id="SSF52540">
    <property type="entry name" value="P-loop containing nucleoside triphosphate hydrolases"/>
    <property type="match status" value="1"/>
</dbReference>
<evidence type="ECO:0000259" key="12">
    <source>
        <dbReference type="PROSITE" id="PS51195"/>
    </source>
</evidence>
<evidence type="ECO:0000313" key="14">
    <source>
        <dbReference type="RefSeq" id="XP_010911140.2"/>
    </source>
</evidence>
<dbReference type="InterPro" id="IPR014001">
    <property type="entry name" value="Helicase_ATP-bd"/>
</dbReference>
<dbReference type="CDD" id="cd00201">
    <property type="entry name" value="WW"/>
    <property type="match status" value="1"/>
</dbReference>
<evidence type="ECO:0000313" key="13">
    <source>
        <dbReference type="Proteomes" id="UP000504607"/>
    </source>
</evidence>